<comment type="subcellular location">
    <subcellularLocation>
        <location evidence="1">Cell envelope</location>
    </subcellularLocation>
</comment>
<dbReference type="InterPro" id="IPR000866">
    <property type="entry name" value="AhpC/TSA"/>
</dbReference>
<accession>A0A9E6ZRS1</accession>
<dbReference type="SUPFAM" id="SSF52833">
    <property type="entry name" value="Thioredoxin-like"/>
    <property type="match status" value="1"/>
</dbReference>
<keyword evidence="3" id="KW-1015">Disulfide bond</keyword>
<dbReference type="InterPro" id="IPR050553">
    <property type="entry name" value="Thioredoxin_ResA/DsbE_sf"/>
</dbReference>
<dbReference type="AlphaFoldDB" id="A0A9E6ZRS1"/>
<dbReference type="PROSITE" id="PS00194">
    <property type="entry name" value="THIOREDOXIN_1"/>
    <property type="match status" value="1"/>
</dbReference>
<protein>
    <submittedName>
        <fullName evidence="6">AhpC/TSA family protein</fullName>
    </submittedName>
</protein>
<dbReference type="InterPro" id="IPR017937">
    <property type="entry name" value="Thioredoxin_CS"/>
</dbReference>
<evidence type="ECO:0000313" key="6">
    <source>
        <dbReference type="EMBL" id="UOB16678.1"/>
    </source>
</evidence>
<organism evidence="6 7">
    <name type="scientific">Abyssalbus ytuae</name>
    <dbReference type="NCBI Taxonomy" id="2926907"/>
    <lineage>
        <taxon>Bacteria</taxon>
        <taxon>Pseudomonadati</taxon>
        <taxon>Bacteroidota</taxon>
        <taxon>Flavobacteriia</taxon>
        <taxon>Flavobacteriales</taxon>
        <taxon>Flavobacteriaceae</taxon>
        <taxon>Abyssalbus</taxon>
    </lineage>
</organism>
<keyword evidence="4" id="KW-0676">Redox-active center</keyword>
<keyword evidence="7" id="KW-1185">Reference proteome</keyword>
<evidence type="ECO:0000256" key="1">
    <source>
        <dbReference type="ARBA" id="ARBA00004196"/>
    </source>
</evidence>
<dbReference type="Gene3D" id="3.40.30.10">
    <property type="entry name" value="Glutaredoxin"/>
    <property type="match status" value="1"/>
</dbReference>
<feature type="domain" description="Thioredoxin" evidence="5">
    <location>
        <begin position="241"/>
        <end position="381"/>
    </location>
</feature>
<evidence type="ECO:0000259" key="5">
    <source>
        <dbReference type="PROSITE" id="PS51352"/>
    </source>
</evidence>
<dbReference type="PROSITE" id="PS51352">
    <property type="entry name" value="THIOREDOXIN_2"/>
    <property type="match status" value="1"/>
</dbReference>
<gene>
    <name evidence="6" type="ORF">MQE35_13140</name>
</gene>
<reference evidence="6" key="1">
    <citation type="submission" date="2022-03" db="EMBL/GenBank/DDBJ databases">
        <title>Description of Abyssus ytuae gen. nov., sp. nov., a novel member of the family Flavobacteriaceae isolated from the sediment of Mariana Trench.</title>
        <authorList>
            <person name="Zhang J."/>
            <person name="Xu X."/>
        </authorList>
    </citation>
    <scope>NUCLEOTIDE SEQUENCE</scope>
    <source>
        <strain evidence="6">MT3330</strain>
    </source>
</reference>
<dbReference type="InterPro" id="IPR025380">
    <property type="entry name" value="DUF4369"/>
</dbReference>
<dbReference type="KEGG" id="fbm:MQE35_13140"/>
<dbReference type="InterPro" id="IPR036249">
    <property type="entry name" value="Thioredoxin-like_sf"/>
</dbReference>
<name>A0A9E6ZRS1_9FLAO</name>
<dbReference type="Pfam" id="PF14289">
    <property type="entry name" value="DUF4369"/>
    <property type="match status" value="1"/>
</dbReference>
<dbReference type="GO" id="GO:0030313">
    <property type="term" value="C:cell envelope"/>
    <property type="evidence" value="ECO:0007669"/>
    <property type="project" value="UniProtKB-SubCell"/>
</dbReference>
<dbReference type="Pfam" id="PF00578">
    <property type="entry name" value="AhpC-TSA"/>
    <property type="match status" value="1"/>
</dbReference>
<dbReference type="PROSITE" id="PS51257">
    <property type="entry name" value="PROKAR_LIPOPROTEIN"/>
    <property type="match status" value="1"/>
</dbReference>
<sequence length="381" mass="43168">MKKLFYIPLSCMIIFASCKKQETKTEKTEGFLITSTIEDLPPSSMAVLSFRQKDSTITDSTMINNSRFTFSGKVAYPADAYLSIRHGKEFPEKSWHRDTYSFIIDNEKMIITAGDSIKKAVIEGSELTDQSREINGKITAIKSKVQKLSHNLKGKSPEDEVYKSASDSIKALYEQAKTVAHEFIEDHRDSYIGLRTFANYELDHDIDPAVAEEEFNKFTEKVRNTPLGEKIIDRIELARTRAVGVVAKDFTQLTLDSVPFTLSSLRGKYVLIDFWASWCVPCRKENPFVVKAYNEHKDQNFEIVGVSLDESKKSWENAVKKDGLPWIHVSDLKGWKNEVALSYGITAVPQNFLLDPNGVIIAKNLRGEDLAARLTEIFKKS</sequence>
<proteinExistence type="predicted"/>
<keyword evidence="2" id="KW-0201">Cytochrome c-type biogenesis</keyword>
<dbReference type="PANTHER" id="PTHR42852">
    <property type="entry name" value="THIOL:DISULFIDE INTERCHANGE PROTEIN DSBE"/>
    <property type="match status" value="1"/>
</dbReference>
<evidence type="ECO:0000313" key="7">
    <source>
        <dbReference type="Proteomes" id="UP000831290"/>
    </source>
</evidence>
<evidence type="ECO:0000256" key="2">
    <source>
        <dbReference type="ARBA" id="ARBA00022748"/>
    </source>
</evidence>
<dbReference type="PANTHER" id="PTHR42852:SF6">
    <property type="entry name" value="THIOL:DISULFIDE INTERCHANGE PROTEIN DSBE"/>
    <property type="match status" value="1"/>
</dbReference>
<dbReference type="CDD" id="cd02966">
    <property type="entry name" value="TlpA_like_family"/>
    <property type="match status" value="1"/>
</dbReference>
<dbReference type="RefSeq" id="WP_255841907.1">
    <property type="nucleotide sequence ID" value="NZ_CP094358.1"/>
</dbReference>
<evidence type="ECO:0000256" key="3">
    <source>
        <dbReference type="ARBA" id="ARBA00023157"/>
    </source>
</evidence>
<dbReference type="GO" id="GO:0017004">
    <property type="term" value="P:cytochrome complex assembly"/>
    <property type="evidence" value="ECO:0007669"/>
    <property type="project" value="UniProtKB-KW"/>
</dbReference>
<dbReference type="EMBL" id="CP094358">
    <property type="protein sequence ID" value="UOB16678.1"/>
    <property type="molecule type" value="Genomic_DNA"/>
</dbReference>
<evidence type="ECO:0000256" key="4">
    <source>
        <dbReference type="ARBA" id="ARBA00023284"/>
    </source>
</evidence>
<dbReference type="Proteomes" id="UP000831290">
    <property type="component" value="Chromosome"/>
</dbReference>
<dbReference type="InterPro" id="IPR013766">
    <property type="entry name" value="Thioredoxin_domain"/>
</dbReference>